<organism evidence="2 3">
    <name type="scientific">Actinomadura geliboluensis</name>
    <dbReference type="NCBI Taxonomy" id="882440"/>
    <lineage>
        <taxon>Bacteria</taxon>
        <taxon>Bacillati</taxon>
        <taxon>Actinomycetota</taxon>
        <taxon>Actinomycetes</taxon>
        <taxon>Streptosporangiales</taxon>
        <taxon>Thermomonosporaceae</taxon>
        <taxon>Actinomadura</taxon>
    </lineage>
</organism>
<keyword evidence="3" id="KW-1185">Reference proteome</keyword>
<dbReference type="Pfam" id="PF05685">
    <property type="entry name" value="Uma2"/>
    <property type="match status" value="1"/>
</dbReference>
<dbReference type="InterPro" id="IPR008538">
    <property type="entry name" value="Uma2"/>
</dbReference>
<dbReference type="PANTHER" id="PTHR35400:SF3">
    <property type="entry name" value="SLL1072 PROTEIN"/>
    <property type="match status" value="1"/>
</dbReference>
<dbReference type="Proteomes" id="UP000305238">
    <property type="component" value="Unassembled WGS sequence"/>
</dbReference>
<accession>A0A5S4GN25</accession>
<dbReference type="Gene3D" id="3.90.1570.10">
    <property type="entry name" value="tt1808, chain A"/>
    <property type="match status" value="1"/>
</dbReference>
<dbReference type="SUPFAM" id="SSF52980">
    <property type="entry name" value="Restriction endonuclease-like"/>
    <property type="match status" value="1"/>
</dbReference>
<name>A0A5S4GN25_9ACTN</name>
<keyword evidence="2" id="KW-0255">Endonuclease</keyword>
<evidence type="ECO:0000313" key="2">
    <source>
        <dbReference type="EMBL" id="TMR34345.1"/>
    </source>
</evidence>
<dbReference type="CDD" id="cd06260">
    <property type="entry name" value="DUF820-like"/>
    <property type="match status" value="1"/>
</dbReference>
<protein>
    <submittedName>
        <fullName evidence="2">Uma2 family endonuclease</fullName>
    </submittedName>
</protein>
<reference evidence="2 3" key="1">
    <citation type="submission" date="2019-05" db="EMBL/GenBank/DDBJ databases">
        <title>Draft genome sequence of Actinomadura geliboluensis A8036.</title>
        <authorList>
            <person name="Saricaoglu S."/>
            <person name="Isik K."/>
        </authorList>
    </citation>
    <scope>NUCLEOTIDE SEQUENCE [LARGE SCALE GENOMIC DNA]</scope>
    <source>
        <strain evidence="2 3">A8036</strain>
    </source>
</reference>
<dbReference type="OrthoDB" id="4537149at2"/>
<dbReference type="InterPro" id="IPR011335">
    <property type="entry name" value="Restrct_endonuc-II-like"/>
</dbReference>
<dbReference type="InterPro" id="IPR012296">
    <property type="entry name" value="Nuclease_put_TT1808"/>
</dbReference>
<keyword evidence="2" id="KW-0540">Nuclease</keyword>
<dbReference type="GO" id="GO:0004519">
    <property type="term" value="F:endonuclease activity"/>
    <property type="evidence" value="ECO:0007669"/>
    <property type="project" value="UniProtKB-KW"/>
</dbReference>
<gene>
    <name evidence="2" type="ORF">ETD96_25470</name>
</gene>
<feature type="domain" description="Putative restriction endonuclease" evidence="1">
    <location>
        <begin position="83"/>
        <end position="261"/>
    </location>
</feature>
<sequence>MRQRRTCGERLPRLLPGVGTALPGSPRHRTTLGASLLYDDREQIVREESRNVKTLSNEEVSRLPDTPYNLWVRGELDDHVDAPEGSRIEIIGGKVVVSPPPGLSHGGPIRFITRAFERAGDADPEFPWAVQQVAGVRLVGLGDGYIPDLVVTTEEILLASEKARLPELASDEIEMVVEVTSRWGADGDRPPRQTPPRDKNKWTGYAQAEVPYYLLIDRAPKIARSTLYCIPDRATGAYLHQECWEFGETIHLPDPFDLEIDTTHWVTWES</sequence>
<dbReference type="AlphaFoldDB" id="A0A5S4GN25"/>
<comment type="caution">
    <text evidence="2">The sequence shown here is derived from an EMBL/GenBank/DDBJ whole genome shotgun (WGS) entry which is preliminary data.</text>
</comment>
<keyword evidence="2" id="KW-0378">Hydrolase</keyword>
<proteinExistence type="predicted"/>
<dbReference type="EMBL" id="VCKZ01000207">
    <property type="protein sequence ID" value="TMR34345.1"/>
    <property type="molecule type" value="Genomic_DNA"/>
</dbReference>
<dbReference type="PANTHER" id="PTHR35400">
    <property type="entry name" value="SLR1083 PROTEIN"/>
    <property type="match status" value="1"/>
</dbReference>
<evidence type="ECO:0000313" key="3">
    <source>
        <dbReference type="Proteomes" id="UP000305238"/>
    </source>
</evidence>
<evidence type="ECO:0000259" key="1">
    <source>
        <dbReference type="Pfam" id="PF05685"/>
    </source>
</evidence>